<reference evidence="2" key="1">
    <citation type="submission" date="2018-02" db="EMBL/GenBank/DDBJ databases">
        <title>Rhizophora mucronata_Transcriptome.</title>
        <authorList>
            <person name="Meera S.P."/>
            <person name="Sreeshan A."/>
            <person name="Augustine A."/>
        </authorList>
    </citation>
    <scope>NUCLEOTIDE SEQUENCE</scope>
    <source>
        <tissue evidence="2">Leaf</tissue>
    </source>
</reference>
<feature type="signal peptide" evidence="1">
    <location>
        <begin position="1"/>
        <end position="18"/>
    </location>
</feature>
<evidence type="ECO:0000256" key="1">
    <source>
        <dbReference type="SAM" id="SignalP"/>
    </source>
</evidence>
<keyword evidence="1" id="KW-0732">Signal</keyword>
<dbReference type="EMBL" id="GGEC01056298">
    <property type="protein sequence ID" value="MBX36782.1"/>
    <property type="molecule type" value="Transcribed_RNA"/>
</dbReference>
<feature type="chain" id="PRO_5015117511" evidence="1">
    <location>
        <begin position="19"/>
        <end position="44"/>
    </location>
</feature>
<name>A0A2P2N2R7_RHIMU</name>
<organism evidence="2">
    <name type="scientific">Rhizophora mucronata</name>
    <name type="common">Asiatic mangrove</name>
    <dbReference type="NCBI Taxonomy" id="61149"/>
    <lineage>
        <taxon>Eukaryota</taxon>
        <taxon>Viridiplantae</taxon>
        <taxon>Streptophyta</taxon>
        <taxon>Embryophyta</taxon>
        <taxon>Tracheophyta</taxon>
        <taxon>Spermatophyta</taxon>
        <taxon>Magnoliopsida</taxon>
        <taxon>eudicotyledons</taxon>
        <taxon>Gunneridae</taxon>
        <taxon>Pentapetalae</taxon>
        <taxon>rosids</taxon>
        <taxon>fabids</taxon>
        <taxon>Malpighiales</taxon>
        <taxon>Rhizophoraceae</taxon>
        <taxon>Rhizophora</taxon>
    </lineage>
</organism>
<accession>A0A2P2N2R7</accession>
<evidence type="ECO:0000313" key="2">
    <source>
        <dbReference type="EMBL" id="MBX36782.1"/>
    </source>
</evidence>
<protein>
    <submittedName>
        <fullName evidence="2">Uncharacterized protein</fullName>
    </submittedName>
</protein>
<dbReference type="AlphaFoldDB" id="A0A2P2N2R7"/>
<proteinExistence type="predicted"/>
<sequence length="44" mass="4922">MILSLATFIACRWMLVRCESDSQACTQVCSWVYFSPTSIACAPM</sequence>